<name>A0A4R1BI01_9ACTN</name>
<keyword evidence="2" id="KW-1185">Reference proteome</keyword>
<accession>A0A4R1BI01</accession>
<reference evidence="1 2" key="1">
    <citation type="submission" date="2019-03" db="EMBL/GenBank/DDBJ databases">
        <title>Whole genome sequence of a novel Rubrobacter taiwanensis strain, isolated from Yellowstone National Park.</title>
        <authorList>
            <person name="Freed S."/>
            <person name="Ramaley R.F."/>
            <person name="Kyndt J.A."/>
        </authorList>
    </citation>
    <scope>NUCLEOTIDE SEQUENCE [LARGE SCALE GENOMIC DNA]</scope>
    <source>
        <strain evidence="1 2">Yellowstone</strain>
    </source>
</reference>
<organism evidence="1 2">
    <name type="scientific">Rubrobacter taiwanensis</name>
    <dbReference type="NCBI Taxonomy" id="185139"/>
    <lineage>
        <taxon>Bacteria</taxon>
        <taxon>Bacillati</taxon>
        <taxon>Actinomycetota</taxon>
        <taxon>Rubrobacteria</taxon>
        <taxon>Rubrobacterales</taxon>
        <taxon>Rubrobacteraceae</taxon>
        <taxon>Rubrobacter</taxon>
    </lineage>
</organism>
<evidence type="ECO:0000313" key="1">
    <source>
        <dbReference type="EMBL" id="TCJ16915.1"/>
    </source>
</evidence>
<protein>
    <submittedName>
        <fullName evidence="1">Uncharacterized protein</fullName>
    </submittedName>
</protein>
<dbReference type="AlphaFoldDB" id="A0A4R1BI01"/>
<dbReference type="OrthoDB" id="9758243at2"/>
<evidence type="ECO:0000313" key="2">
    <source>
        <dbReference type="Proteomes" id="UP000295244"/>
    </source>
</evidence>
<dbReference type="Proteomes" id="UP000295244">
    <property type="component" value="Unassembled WGS sequence"/>
</dbReference>
<proteinExistence type="predicted"/>
<gene>
    <name evidence="1" type="ORF">E0L93_09455</name>
</gene>
<sequence length="71" mass="8314">MRNGIPAILVEAKAATRRGGMGEALEQVRRYHREGEIILRYLDESVFYLCLPSTHTWTKKGQAYQHRVKRR</sequence>
<comment type="caution">
    <text evidence="1">The sequence shown here is derived from an EMBL/GenBank/DDBJ whole genome shotgun (WGS) entry which is preliminary data.</text>
</comment>
<dbReference type="EMBL" id="SKBU01000015">
    <property type="protein sequence ID" value="TCJ16915.1"/>
    <property type="molecule type" value="Genomic_DNA"/>
</dbReference>